<dbReference type="InterPro" id="IPR036869">
    <property type="entry name" value="J_dom_sf"/>
</dbReference>
<dbReference type="FunFam" id="2.60.260.20:FF:000013">
    <property type="entry name" value="DnaJ subfamily B member 11"/>
    <property type="match status" value="1"/>
</dbReference>
<comment type="caution">
    <text evidence="4">The sequence shown here is derived from an EMBL/GenBank/DDBJ whole genome shotgun (WGS) entry which is preliminary data.</text>
</comment>
<dbReference type="PROSITE" id="PS50076">
    <property type="entry name" value="DNAJ_2"/>
    <property type="match status" value="1"/>
</dbReference>
<accession>A0AAV9XHR6</accession>
<dbReference type="Pfam" id="PF00226">
    <property type="entry name" value="DnaJ"/>
    <property type="match status" value="1"/>
</dbReference>
<name>A0AAV9XHR6_9PEZI</name>
<dbReference type="Gene3D" id="1.10.287.110">
    <property type="entry name" value="DnaJ domain"/>
    <property type="match status" value="1"/>
</dbReference>
<dbReference type="PRINTS" id="PR00625">
    <property type="entry name" value="JDOMAIN"/>
</dbReference>
<feature type="region of interest" description="Disordered" evidence="2">
    <location>
        <begin position="179"/>
        <end position="281"/>
    </location>
</feature>
<dbReference type="SUPFAM" id="SSF46565">
    <property type="entry name" value="Chaperone J-domain"/>
    <property type="match status" value="1"/>
</dbReference>
<dbReference type="SMART" id="SM00271">
    <property type="entry name" value="DnaJ"/>
    <property type="match status" value="1"/>
</dbReference>
<feature type="domain" description="J" evidence="3">
    <location>
        <begin position="6"/>
        <end position="71"/>
    </location>
</feature>
<dbReference type="PROSITE" id="PS00636">
    <property type="entry name" value="DNAJ_1"/>
    <property type="match status" value="1"/>
</dbReference>
<dbReference type="InterPro" id="IPR018253">
    <property type="entry name" value="DnaJ_domain_CS"/>
</dbReference>
<dbReference type="GO" id="GO:0051087">
    <property type="term" value="F:protein-folding chaperone binding"/>
    <property type="evidence" value="ECO:0007669"/>
    <property type="project" value="TreeGrafter"/>
</dbReference>
<organism evidence="4 5">
    <name type="scientific">Orbilia ellipsospora</name>
    <dbReference type="NCBI Taxonomy" id="2528407"/>
    <lineage>
        <taxon>Eukaryota</taxon>
        <taxon>Fungi</taxon>
        <taxon>Dikarya</taxon>
        <taxon>Ascomycota</taxon>
        <taxon>Pezizomycotina</taxon>
        <taxon>Orbiliomycetes</taxon>
        <taxon>Orbiliales</taxon>
        <taxon>Orbiliaceae</taxon>
        <taxon>Orbilia</taxon>
    </lineage>
</organism>
<evidence type="ECO:0000313" key="4">
    <source>
        <dbReference type="EMBL" id="KAK6541622.1"/>
    </source>
</evidence>
<dbReference type="PANTHER" id="PTHR24078">
    <property type="entry name" value="DNAJ HOMOLOG SUBFAMILY C MEMBER"/>
    <property type="match status" value="1"/>
</dbReference>
<dbReference type="InterPro" id="IPR008971">
    <property type="entry name" value="HSP40/DnaJ_pept-bd"/>
</dbReference>
<protein>
    <recommendedName>
        <fullName evidence="3">J domain-containing protein</fullName>
    </recommendedName>
</protein>
<dbReference type="SUPFAM" id="SSF49493">
    <property type="entry name" value="HSP40/DnaJ peptide-binding domain"/>
    <property type="match status" value="2"/>
</dbReference>
<dbReference type="Proteomes" id="UP001365542">
    <property type="component" value="Unassembled WGS sequence"/>
</dbReference>
<keyword evidence="1" id="KW-0143">Chaperone</keyword>
<dbReference type="Gene3D" id="2.60.260.20">
    <property type="entry name" value="Urease metallochaperone UreE, N-terminal domain"/>
    <property type="match status" value="2"/>
</dbReference>
<dbReference type="CDD" id="cd10747">
    <property type="entry name" value="DnaJ_C"/>
    <property type="match status" value="1"/>
</dbReference>
<evidence type="ECO:0000313" key="5">
    <source>
        <dbReference type="Proteomes" id="UP001365542"/>
    </source>
</evidence>
<dbReference type="InterPro" id="IPR001623">
    <property type="entry name" value="DnaJ_domain"/>
</dbReference>
<dbReference type="InterPro" id="IPR002939">
    <property type="entry name" value="DnaJ_C"/>
</dbReference>
<sequence length="455" mass="51134">MVRETKLYETLGVVATATAEEIKKAYRKGALKFHPDKNKDDENAAEKFKDLGQAYEILSDAEKRKTYDQYGLDFILRGGGASPSNDDTKNDENTKNKDHPISQGPAPGGTPKFRRHNTDGYAFQSGGGPGPHGTPGRTYTYTSRGSGYPGFDEFKIFNTFMASYGDEYTGGPPLYGGMGGMHSMPGSPMPREHLGDGSSPHVRSRYREERDSRRERDRERYREKESERDRDRDRDRERYASDTVNGRTIERDSYRDSHRDSHRDRDAKHGKSNGRSKGDAAVVERKLPISLEEIFKGVQKKLLIKRKAYDPDGKMIQEEKILDIAVRPGMKAGSKFKFTGVGDEISEGGMQDLHIILEEKTHERFTRDGDDLVTTLDITLKEALTGWSSHVVNIEGFSIPVSHAGPTAPNWTTTFPDHGMPKAKSKDRGNLVVKVNIKFPQSLTTEQKDKLKEIL</sequence>
<feature type="region of interest" description="Disordered" evidence="2">
    <location>
        <begin position="78"/>
        <end position="141"/>
    </location>
</feature>
<evidence type="ECO:0000259" key="3">
    <source>
        <dbReference type="PROSITE" id="PS50076"/>
    </source>
</evidence>
<dbReference type="EMBL" id="JAVHJO010000003">
    <property type="protein sequence ID" value="KAK6541622.1"/>
    <property type="molecule type" value="Genomic_DNA"/>
</dbReference>
<dbReference type="GO" id="GO:0006457">
    <property type="term" value="P:protein folding"/>
    <property type="evidence" value="ECO:0007669"/>
    <property type="project" value="InterPro"/>
</dbReference>
<feature type="compositionally biased region" description="Basic and acidic residues" evidence="2">
    <location>
        <begin position="248"/>
        <end position="269"/>
    </location>
</feature>
<gene>
    <name evidence="4" type="ORF">TWF694_007423</name>
</gene>
<feature type="compositionally biased region" description="Basic and acidic residues" evidence="2">
    <location>
        <begin position="86"/>
        <end position="100"/>
    </location>
</feature>
<dbReference type="GO" id="GO:0005829">
    <property type="term" value="C:cytosol"/>
    <property type="evidence" value="ECO:0007669"/>
    <property type="project" value="TreeGrafter"/>
</dbReference>
<proteinExistence type="predicted"/>
<evidence type="ECO:0000256" key="1">
    <source>
        <dbReference type="ARBA" id="ARBA00023186"/>
    </source>
</evidence>
<reference evidence="4 5" key="1">
    <citation type="submission" date="2019-10" db="EMBL/GenBank/DDBJ databases">
        <authorList>
            <person name="Palmer J.M."/>
        </authorList>
    </citation>
    <scope>NUCLEOTIDE SEQUENCE [LARGE SCALE GENOMIC DNA]</scope>
    <source>
        <strain evidence="4 5">TWF694</strain>
    </source>
</reference>
<dbReference type="Pfam" id="PF01556">
    <property type="entry name" value="DnaJ_C"/>
    <property type="match status" value="1"/>
</dbReference>
<dbReference type="AlphaFoldDB" id="A0AAV9XHR6"/>
<dbReference type="GO" id="GO:0051082">
    <property type="term" value="F:unfolded protein binding"/>
    <property type="evidence" value="ECO:0007669"/>
    <property type="project" value="InterPro"/>
</dbReference>
<dbReference type="FunFam" id="2.60.260.20:FF:000002">
    <property type="entry name" value="Dnaj homolog subfamily b member"/>
    <property type="match status" value="1"/>
</dbReference>
<feature type="compositionally biased region" description="Basic and acidic residues" evidence="2">
    <location>
        <begin position="205"/>
        <end position="240"/>
    </location>
</feature>
<dbReference type="PANTHER" id="PTHR24078:SF553">
    <property type="entry name" value="DNAJ HOMOLOG SUBFAMILY B MEMBER 5"/>
    <property type="match status" value="1"/>
</dbReference>
<keyword evidence="5" id="KW-1185">Reference proteome</keyword>
<dbReference type="InterPro" id="IPR051339">
    <property type="entry name" value="DnaJ_subfamily_B"/>
</dbReference>
<dbReference type="CDD" id="cd06257">
    <property type="entry name" value="DnaJ"/>
    <property type="match status" value="1"/>
</dbReference>
<dbReference type="GO" id="GO:0006413">
    <property type="term" value="P:translational initiation"/>
    <property type="evidence" value="ECO:0007669"/>
    <property type="project" value="TreeGrafter"/>
</dbReference>
<evidence type="ECO:0000256" key="2">
    <source>
        <dbReference type="SAM" id="MobiDB-lite"/>
    </source>
</evidence>